<evidence type="ECO:0000259" key="1">
    <source>
        <dbReference type="SMART" id="SM01373"/>
    </source>
</evidence>
<dbReference type="InterPro" id="IPR002190">
    <property type="entry name" value="MHD_dom"/>
</dbReference>
<proteinExistence type="predicted"/>
<dbReference type="Proteomes" id="UP000268321">
    <property type="component" value="Unassembled WGS sequence"/>
</dbReference>
<dbReference type="SMART" id="SM01373">
    <property type="entry name" value="MAGE"/>
    <property type="match status" value="1"/>
</dbReference>
<dbReference type="AlphaFoldDB" id="A0A4P9ZFV8"/>
<reference evidence="3" key="1">
    <citation type="journal article" date="2018" name="Nat. Microbiol.">
        <title>Leveraging single-cell genomics to expand the fungal tree of life.</title>
        <authorList>
            <person name="Ahrendt S.R."/>
            <person name="Quandt C.A."/>
            <person name="Ciobanu D."/>
            <person name="Clum A."/>
            <person name="Salamov A."/>
            <person name="Andreopoulos B."/>
            <person name="Cheng J.F."/>
            <person name="Woyke T."/>
            <person name="Pelin A."/>
            <person name="Henrissat B."/>
            <person name="Reynolds N.K."/>
            <person name="Benny G.L."/>
            <person name="Smith M.E."/>
            <person name="James T.Y."/>
            <person name="Grigoriev I.V."/>
        </authorList>
    </citation>
    <scope>NUCLEOTIDE SEQUENCE [LARGE SCALE GENOMIC DNA]</scope>
    <source>
        <strain evidence="3">Baker2002</strain>
    </source>
</reference>
<dbReference type="Gene3D" id="1.10.10.1210">
    <property type="entry name" value="MAGE homology domain, winged helix WH2 motif"/>
    <property type="match status" value="1"/>
</dbReference>
<feature type="domain" description="MAGE" evidence="1">
    <location>
        <begin position="33"/>
        <end position="236"/>
    </location>
</feature>
<evidence type="ECO:0000313" key="3">
    <source>
        <dbReference type="Proteomes" id="UP000268321"/>
    </source>
</evidence>
<accession>A0A4P9ZFV8</accession>
<dbReference type="Pfam" id="PF01454">
    <property type="entry name" value="MAGE"/>
    <property type="match status" value="1"/>
</dbReference>
<keyword evidence="3" id="KW-1185">Reference proteome</keyword>
<name>A0A4P9ZFV8_9ASCO</name>
<dbReference type="InterPro" id="IPR041899">
    <property type="entry name" value="MAGE_WH2"/>
</dbReference>
<sequence length="276" mass="31763">MHKRSRVDTYEDESDNSKDYFDESLNSSILINLSRVIFSRQAKSLKIRREHLTPALPKNTRKTILKESINILNESLQKLLGLHLDQNGNEYYLHSCLEPKSKDILHELLSDEPQEIVSNTSQDIHSLIPAHKRHPVVVNTYENCMGGFQLLVIIILVLSQNRISETDLHEALYSFGFSSRLNITMPVFNQPVQNIVAEMVRREYLDRSKSKSTLGECDVGYTLGKRALREFSPETLYTILEDIVSLEEHKSKISTSLRRCFPQYEVAEQQVNSTPE</sequence>
<dbReference type="OrthoDB" id="205198at2759"/>
<gene>
    <name evidence="2" type="ORF">METBISCDRAFT_15237</name>
</gene>
<dbReference type="EMBL" id="ML004450">
    <property type="protein sequence ID" value="RKP30880.1"/>
    <property type="molecule type" value="Genomic_DNA"/>
</dbReference>
<organism evidence="2 3">
    <name type="scientific">Metschnikowia bicuspidata</name>
    <dbReference type="NCBI Taxonomy" id="27322"/>
    <lineage>
        <taxon>Eukaryota</taxon>
        <taxon>Fungi</taxon>
        <taxon>Dikarya</taxon>
        <taxon>Ascomycota</taxon>
        <taxon>Saccharomycotina</taxon>
        <taxon>Pichiomycetes</taxon>
        <taxon>Metschnikowiaceae</taxon>
        <taxon>Metschnikowia</taxon>
    </lineage>
</organism>
<evidence type="ECO:0000313" key="2">
    <source>
        <dbReference type="EMBL" id="RKP30880.1"/>
    </source>
</evidence>
<protein>
    <recommendedName>
        <fullName evidence="1">MAGE domain-containing protein</fullName>
    </recommendedName>
</protein>